<evidence type="ECO:0000313" key="1">
    <source>
        <dbReference type="EMBL" id="AFQ14608.1"/>
    </source>
</evidence>
<dbReference type="InterPro" id="IPR006490">
    <property type="entry name" value="Maj_tail_phi13"/>
</dbReference>
<protein>
    <submittedName>
        <fullName evidence="1">Phi13 family phage major tail protein</fullName>
    </submittedName>
</protein>
<dbReference type="Proteomes" id="UP000005259">
    <property type="component" value="Chromosome"/>
</dbReference>
<accession>A0A9W3J5L5</accession>
<reference evidence="1 2" key="1">
    <citation type="submission" date="2012-08" db="EMBL/GenBank/DDBJ databases">
        <authorList>
            <person name="Doggett N."/>
            <person name="Teshima H."/>
            <person name="Bruce D."/>
            <person name="Detter J.C."/>
            <person name="Johnson S.L."/>
            <person name="Han C."/>
        </authorList>
    </citation>
    <scope>NUCLEOTIDE SEQUENCE [LARGE SCALE GENOMIC DNA]</scope>
    <source>
        <strain evidence="1 2">HD-771</strain>
    </source>
</reference>
<dbReference type="RefSeq" id="WP_000729983.1">
    <property type="nucleotide sequence ID" value="NC_018500.1"/>
</dbReference>
<dbReference type="KEGG" id="bti:BTG_05580"/>
<evidence type="ECO:0000313" key="2">
    <source>
        <dbReference type="Proteomes" id="UP000005259"/>
    </source>
</evidence>
<sequence>MAAPQKRSGTTIIGIDKAYFAPFLDEIAETYEAPFRLDPIQSLSVEPQTNTSSQYGDNIAIETASAMGTIESTVNFTGLTPEIEARILGHKYIPADRRVIKAADDVAPQGAFLYRRMRADGGYRYKVFYRGRFTLPNEETNTKEDQVEFQSAELGLVFAPRLSDQVYEMSIDADKATPEAPDKWATKFFEKVLLPTENPAA</sequence>
<gene>
    <name evidence="1" type="ORF">BTG_05580</name>
</gene>
<dbReference type="EMBL" id="CP003752">
    <property type="protein sequence ID" value="AFQ14608.1"/>
    <property type="molecule type" value="Genomic_DNA"/>
</dbReference>
<dbReference type="NCBIfam" id="TIGR01603">
    <property type="entry name" value="maj_tail_phi13"/>
    <property type="match status" value="1"/>
</dbReference>
<organism evidence="1 2">
    <name type="scientific">Bacillus thuringiensis HD-771</name>
    <dbReference type="NCBI Taxonomy" id="1218175"/>
    <lineage>
        <taxon>Bacteria</taxon>
        <taxon>Bacillati</taxon>
        <taxon>Bacillota</taxon>
        <taxon>Bacilli</taxon>
        <taxon>Bacillales</taxon>
        <taxon>Bacillaceae</taxon>
        <taxon>Bacillus</taxon>
        <taxon>Bacillus cereus group</taxon>
    </lineage>
</organism>
<dbReference type="AlphaFoldDB" id="A0A9W3J5L5"/>
<name>A0A9W3J5L5_BACTU</name>
<proteinExistence type="predicted"/>